<name>A0A1L3GDC1_SYNAC</name>
<keyword evidence="2" id="KW-1185">Reference proteome</keyword>
<evidence type="ECO:0000313" key="1">
    <source>
        <dbReference type="EMBL" id="APG23942.1"/>
    </source>
</evidence>
<protein>
    <recommendedName>
        <fullName evidence="3">Transporter</fullName>
    </recommendedName>
</protein>
<dbReference type="OrthoDB" id="191143at2"/>
<organism evidence="1 2">
    <name type="scientific">Syntrophotalea acetylenica</name>
    <name type="common">Pelobacter acetylenicus</name>
    <dbReference type="NCBI Taxonomy" id="29542"/>
    <lineage>
        <taxon>Bacteria</taxon>
        <taxon>Pseudomonadati</taxon>
        <taxon>Thermodesulfobacteriota</taxon>
        <taxon>Desulfuromonadia</taxon>
        <taxon>Desulfuromonadales</taxon>
        <taxon>Syntrophotaleaceae</taxon>
        <taxon>Syntrophotalea</taxon>
    </lineage>
</organism>
<dbReference type="Proteomes" id="UP000182264">
    <property type="component" value="Chromosome"/>
</dbReference>
<dbReference type="KEGG" id="pace:A6070_10685"/>
<evidence type="ECO:0008006" key="3">
    <source>
        <dbReference type="Google" id="ProtNLM"/>
    </source>
</evidence>
<dbReference type="STRING" id="29542.A6070_10685"/>
<evidence type="ECO:0000313" key="2">
    <source>
        <dbReference type="Proteomes" id="UP000182264"/>
    </source>
</evidence>
<dbReference type="RefSeq" id="WP_072285758.1">
    <property type="nucleotide sequence ID" value="NZ_CP015455.1"/>
</dbReference>
<reference evidence="1 2" key="1">
    <citation type="journal article" date="2017" name="Genome Announc.">
        <title>Complete Genome Sequences of Two Acetylene-Fermenting Pelobacter acetylenicus Strains.</title>
        <authorList>
            <person name="Sutton J.M."/>
            <person name="Baesman S.M."/>
            <person name="Fierst J.L."/>
            <person name="Poret-Peterson A.T."/>
            <person name="Oremland R.S."/>
            <person name="Dunlap D.S."/>
            <person name="Akob D.M."/>
        </authorList>
    </citation>
    <scope>NUCLEOTIDE SEQUENCE [LARGE SCALE GENOMIC DNA]</scope>
    <source>
        <strain evidence="1 2">DSM 3247</strain>
    </source>
</reference>
<gene>
    <name evidence="1" type="ORF">A7E75_02065</name>
</gene>
<proteinExistence type="predicted"/>
<sequence>MGLLDVWFSRFLEKKLKKIAICSILIGLCVPLQSWAGNARGYKPFPEGTFLFCTYFKHFSANNMYAANKKISSDLNLSSNIGIFRPVYYKKIGKALYGEGDFIVNPQIFMMFGDRDMALGGEALSDSGFFDPMILATFWFVSAPEKKLWIGFSPYVTIPVGSYHTNRSLNLGENRWTIKPEIGIVKGFGEDLFLDFIMNIKFHADNDEFFSGQKRVKKSQSDLFGLETHLSYNLKKEFFVSLDYFFNSGGETEIDGIRKRDKQENHAIGASMFWSLKNNQQIMIEYLNNFDIESGAKTQTLGIRWSYFL</sequence>
<dbReference type="Pfam" id="PF13557">
    <property type="entry name" value="Phenol_MetA_deg"/>
    <property type="match status" value="1"/>
</dbReference>
<dbReference type="AlphaFoldDB" id="A0A1L3GDC1"/>
<dbReference type="InterPro" id="IPR025737">
    <property type="entry name" value="FApF"/>
</dbReference>
<accession>A0A1L3GDC1</accession>
<dbReference type="EMBL" id="CP015518">
    <property type="protein sequence ID" value="APG23942.1"/>
    <property type="molecule type" value="Genomic_DNA"/>
</dbReference>